<dbReference type="HOGENOM" id="CLU_066201_1_0_14"/>
<protein>
    <recommendedName>
        <fullName evidence="3">Nucleotidyl transferase AbiEii/AbiGii toxin family protein</fullName>
    </recommendedName>
</protein>
<name>A0A061AI19_9MOLU</name>
<evidence type="ECO:0008006" key="3">
    <source>
        <dbReference type="Google" id="ProtNLM"/>
    </source>
</evidence>
<dbReference type="Pfam" id="PF08843">
    <property type="entry name" value="AbiEii"/>
    <property type="match status" value="1"/>
</dbReference>
<dbReference type="Proteomes" id="UP000032434">
    <property type="component" value="Chromosome 1"/>
</dbReference>
<sequence length="261" mass="30300">MLLHKDKDVFRELVIATASDLGLENFQVEKDYYVSLFLKELAKRESNITIVFKGGTSLSKCYSIIDRFSEDIDLTVQFKNAKVTPSERKQLKNSILEVIKVLNMSLHNEEEVRSGRDHNEYHIGFDNIFDGDGAMVPHIIVETIVVYRPYPCVSLDVSNYVTKYLTKANENQLIIKYELEPFKMLIQSVERTFIDKLFAICDYHLEGKYNRYSRHIYDIHMIWSSGKLNMELMAAIVTDVTKDRQRYGNRNLSCQPGAEPH</sequence>
<evidence type="ECO:0000313" key="2">
    <source>
        <dbReference type="Proteomes" id="UP000032434"/>
    </source>
</evidence>
<gene>
    <name evidence="1" type="ORF">Aocu_11380</name>
</gene>
<dbReference type="KEGG" id="aoc:Aocu_11380"/>
<dbReference type="PATRIC" id="fig|35623.3.peg.1138"/>
<dbReference type="STRING" id="35623.Aocu_11380"/>
<dbReference type="InParanoid" id="A0A061AI19"/>
<keyword evidence="2" id="KW-1185">Reference proteome</keyword>
<dbReference type="RefSeq" id="WP_045749655.1">
    <property type="nucleotide sequence ID" value="NZ_FUZK01000001.1"/>
</dbReference>
<dbReference type="Gene3D" id="3.10.450.620">
    <property type="entry name" value="JHP933, nucleotidyltransferase-like core domain"/>
    <property type="match status" value="1"/>
</dbReference>
<evidence type="ECO:0000313" key="1">
    <source>
        <dbReference type="EMBL" id="CDR31211.1"/>
    </source>
</evidence>
<reference evidence="2" key="1">
    <citation type="submission" date="2014-05" db="EMBL/GenBank/DDBJ databases">
        <authorList>
            <person name="Kube M."/>
        </authorList>
    </citation>
    <scope>NUCLEOTIDE SEQUENCE [LARGE SCALE GENOMIC DNA]</scope>
</reference>
<organism evidence="1 2">
    <name type="scientific">Acholeplasma oculi</name>
    <dbReference type="NCBI Taxonomy" id="35623"/>
    <lineage>
        <taxon>Bacteria</taxon>
        <taxon>Bacillati</taxon>
        <taxon>Mycoplasmatota</taxon>
        <taxon>Mollicutes</taxon>
        <taxon>Acholeplasmatales</taxon>
        <taxon>Acholeplasmataceae</taxon>
        <taxon>Acholeplasma</taxon>
    </lineage>
</organism>
<dbReference type="EMBL" id="LK028559">
    <property type="protein sequence ID" value="CDR31211.1"/>
    <property type="molecule type" value="Genomic_DNA"/>
</dbReference>
<accession>A0A061AI19</accession>
<dbReference type="InterPro" id="IPR014942">
    <property type="entry name" value="AbiEii"/>
</dbReference>
<dbReference type="AlphaFoldDB" id="A0A061AI19"/>
<dbReference type="OrthoDB" id="9780929at2"/>
<proteinExistence type="predicted"/>